<dbReference type="EMBL" id="LT607411">
    <property type="protein sequence ID" value="SCF34694.1"/>
    <property type="molecule type" value="Genomic_DNA"/>
</dbReference>
<dbReference type="AlphaFoldDB" id="A0A1C4ZPI6"/>
<name>A0A1C4ZPI6_MICVI</name>
<dbReference type="Proteomes" id="UP000198242">
    <property type="component" value="Chromosome I"/>
</dbReference>
<sequence>MIPRLELELSDDLPADARYWMPPPDEVDFEGGTGIGFFQDVRLIINVAPDEAQQIAADEREILRIVDSLSPDGATFERLANLVEFYDPDDAESSGVGPAAFERLEQYLDEWSPLQGLELGVAGIAHALASVGCIPVASCRSHVAQYSWADRPVVYFAADEPHGRWLEPLVRQAGCGFAIDDERPDFLLLEAPSITEMTRLTAAILRESETGWPTWLSRTYEPVGLEVDYHVY</sequence>
<organism evidence="1 2">
    <name type="scientific">Micromonospora viridifaciens</name>
    <dbReference type="NCBI Taxonomy" id="1881"/>
    <lineage>
        <taxon>Bacteria</taxon>
        <taxon>Bacillati</taxon>
        <taxon>Actinomycetota</taxon>
        <taxon>Actinomycetes</taxon>
        <taxon>Micromonosporales</taxon>
        <taxon>Micromonosporaceae</taxon>
        <taxon>Micromonospora</taxon>
    </lineage>
</organism>
<evidence type="ECO:0000313" key="2">
    <source>
        <dbReference type="Proteomes" id="UP000198242"/>
    </source>
</evidence>
<evidence type="ECO:0000313" key="1">
    <source>
        <dbReference type="EMBL" id="SCF34694.1"/>
    </source>
</evidence>
<gene>
    <name evidence="1" type="ORF">GA0074695_5877</name>
</gene>
<proteinExistence type="predicted"/>
<keyword evidence="2" id="KW-1185">Reference proteome</keyword>
<accession>A0A1C4ZPI6</accession>
<reference evidence="2" key="1">
    <citation type="submission" date="2016-06" db="EMBL/GenBank/DDBJ databases">
        <authorList>
            <person name="Varghese N."/>
            <person name="Submissions Spin"/>
        </authorList>
    </citation>
    <scope>NUCLEOTIDE SEQUENCE [LARGE SCALE GENOMIC DNA]</scope>
    <source>
        <strain evidence="2">DSM 43909</strain>
    </source>
</reference>
<protein>
    <submittedName>
        <fullName evidence="1">Uncharacterized protein</fullName>
    </submittedName>
</protein>